<accession>A0ABN1VU76</accession>
<dbReference type="PROSITE" id="PS51318">
    <property type="entry name" value="TAT"/>
    <property type="match status" value="1"/>
</dbReference>
<name>A0ABN1VU76_9PSEU</name>
<dbReference type="InterPro" id="IPR006311">
    <property type="entry name" value="TAT_signal"/>
</dbReference>
<comment type="caution">
    <text evidence="3">The sequence shown here is derived from an EMBL/GenBank/DDBJ whole genome shotgun (WGS) entry which is preliminary data.</text>
</comment>
<keyword evidence="2" id="KW-0732">Signal</keyword>
<evidence type="ECO:0000256" key="1">
    <source>
        <dbReference type="SAM" id="MobiDB-lite"/>
    </source>
</evidence>
<reference evidence="3 4" key="1">
    <citation type="journal article" date="2019" name="Int. J. Syst. Evol. Microbiol.">
        <title>The Global Catalogue of Microorganisms (GCM) 10K type strain sequencing project: providing services to taxonomists for standard genome sequencing and annotation.</title>
        <authorList>
            <consortium name="The Broad Institute Genomics Platform"/>
            <consortium name="The Broad Institute Genome Sequencing Center for Infectious Disease"/>
            <person name="Wu L."/>
            <person name="Ma J."/>
        </authorList>
    </citation>
    <scope>NUCLEOTIDE SEQUENCE [LARGE SCALE GENOMIC DNA]</scope>
    <source>
        <strain evidence="3 4">JCM 13023</strain>
    </source>
</reference>
<evidence type="ECO:0008006" key="5">
    <source>
        <dbReference type="Google" id="ProtNLM"/>
    </source>
</evidence>
<sequence length="237" mass="24625">MAARVSRRTRQGALGAAAVLLALAGCTGTPGTGAGASGTGASGTVASGTGGSDTGGSDADRAPVTTTREVHLDPFTSSGRPAPWITVVDRAAAKCSASGVNVTDPDARRCMTTEGYFLYDPCFVRHLPRPDVALCLRNPTTSEAVRIRIVEDTPRPDGGESAGRPWFLELADGRHCVPAPSPAEDDPGGRPTYNCGRDDHLYGLPDTTGPVWTITNRLGDADAPGPPHPVRIRTAWL</sequence>
<feature type="chain" id="PRO_5046806005" description="Lipoprotein" evidence="2">
    <location>
        <begin position="25"/>
        <end position="237"/>
    </location>
</feature>
<dbReference type="Proteomes" id="UP001500653">
    <property type="component" value="Unassembled WGS sequence"/>
</dbReference>
<protein>
    <recommendedName>
        <fullName evidence="5">Lipoprotein</fullName>
    </recommendedName>
</protein>
<dbReference type="RefSeq" id="WP_253862055.1">
    <property type="nucleotide sequence ID" value="NZ_BAAALN010000001.1"/>
</dbReference>
<proteinExistence type="predicted"/>
<feature type="signal peptide" evidence="2">
    <location>
        <begin position="1"/>
        <end position="24"/>
    </location>
</feature>
<keyword evidence="4" id="KW-1185">Reference proteome</keyword>
<feature type="compositionally biased region" description="Gly residues" evidence="1">
    <location>
        <begin position="32"/>
        <end position="41"/>
    </location>
</feature>
<dbReference type="EMBL" id="BAAALN010000001">
    <property type="protein sequence ID" value="GAA1223462.1"/>
    <property type="molecule type" value="Genomic_DNA"/>
</dbReference>
<dbReference type="PROSITE" id="PS51257">
    <property type="entry name" value="PROKAR_LIPOPROTEIN"/>
    <property type="match status" value="1"/>
</dbReference>
<gene>
    <name evidence="3" type="ORF">GCM10009676_01010</name>
</gene>
<evidence type="ECO:0000313" key="4">
    <source>
        <dbReference type="Proteomes" id="UP001500653"/>
    </source>
</evidence>
<feature type="region of interest" description="Disordered" evidence="1">
    <location>
        <begin position="32"/>
        <end position="62"/>
    </location>
</feature>
<evidence type="ECO:0000313" key="3">
    <source>
        <dbReference type="EMBL" id="GAA1223462.1"/>
    </source>
</evidence>
<evidence type="ECO:0000256" key="2">
    <source>
        <dbReference type="SAM" id="SignalP"/>
    </source>
</evidence>
<organism evidence="3 4">
    <name type="scientific">Prauserella halophila</name>
    <dbReference type="NCBI Taxonomy" id="185641"/>
    <lineage>
        <taxon>Bacteria</taxon>
        <taxon>Bacillati</taxon>
        <taxon>Actinomycetota</taxon>
        <taxon>Actinomycetes</taxon>
        <taxon>Pseudonocardiales</taxon>
        <taxon>Pseudonocardiaceae</taxon>
        <taxon>Prauserella</taxon>
    </lineage>
</organism>